<evidence type="ECO:0000259" key="1">
    <source>
        <dbReference type="Pfam" id="PF20151"/>
    </source>
</evidence>
<evidence type="ECO:0000313" key="2">
    <source>
        <dbReference type="EMBL" id="KAK7685325.1"/>
    </source>
</evidence>
<dbReference type="AlphaFoldDB" id="A0AAW0G2G9"/>
<accession>A0AAW0G2G9</accession>
<name>A0AAW0G2G9_9APHY</name>
<protein>
    <recommendedName>
        <fullName evidence="1">DUF6533 domain-containing protein</fullName>
    </recommendedName>
</protein>
<dbReference type="EMBL" id="JASBNA010000021">
    <property type="protein sequence ID" value="KAK7685325.1"/>
    <property type="molecule type" value="Genomic_DNA"/>
</dbReference>
<comment type="caution">
    <text evidence="2">The sequence shown here is derived from an EMBL/GenBank/DDBJ whole genome shotgun (WGS) entry which is preliminary data.</text>
</comment>
<sequence>MSGVSGPVALQPELYLQLVAALKDAYATRYLSAAGLVVLLYDHILTFSEEIRLVWHAPHSFAKYAFLFNRYLVLSCLLPVAHEMSGLKHNAFTTAG</sequence>
<dbReference type="Pfam" id="PF20151">
    <property type="entry name" value="DUF6533"/>
    <property type="match status" value="1"/>
</dbReference>
<keyword evidence="3" id="KW-1185">Reference proteome</keyword>
<reference evidence="2 3" key="1">
    <citation type="submission" date="2022-09" db="EMBL/GenBank/DDBJ databases">
        <authorList>
            <person name="Palmer J.M."/>
        </authorList>
    </citation>
    <scope>NUCLEOTIDE SEQUENCE [LARGE SCALE GENOMIC DNA]</scope>
    <source>
        <strain evidence="2 3">DSM 7382</strain>
    </source>
</reference>
<dbReference type="Proteomes" id="UP001385951">
    <property type="component" value="Unassembled WGS sequence"/>
</dbReference>
<evidence type="ECO:0000313" key="3">
    <source>
        <dbReference type="Proteomes" id="UP001385951"/>
    </source>
</evidence>
<dbReference type="InterPro" id="IPR045340">
    <property type="entry name" value="DUF6533"/>
</dbReference>
<feature type="domain" description="DUF6533" evidence="1">
    <location>
        <begin position="30"/>
        <end position="74"/>
    </location>
</feature>
<gene>
    <name evidence="2" type="ORF">QCA50_011689</name>
</gene>
<organism evidence="2 3">
    <name type="scientific">Cerrena zonata</name>
    <dbReference type="NCBI Taxonomy" id="2478898"/>
    <lineage>
        <taxon>Eukaryota</taxon>
        <taxon>Fungi</taxon>
        <taxon>Dikarya</taxon>
        <taxon>Basidiomycota</taxon>
        <taxon>Agaricomycotina</taxon>
        <taxon>Agaricomycetes</taxon>
        <taxon>Polyporales</taxon>
        <taxon>Cerrenaceae</taxon>
        <taxon>Cerrena</taxon>
    </lineage>
</organism>
<proteinExistence type="predicted"/>